<reference evidence="3 5" key="2">
    <citation type="submission" date="2023-11" db="EMBL/GenBank/DDBJ databases">
        <title>MicrobeMod: A computational toolkit for identifying prokaryotic methylation and restriction-modification with nanopore sequencing.</title>
        <authorList>
            <person name="Crits-Christoph A."/>
            <person name="Kang S.C."/>
            <person name="Lee H."/>
            <person name="Ostrov N."/>
        </authorList>
    </citation>
    <scope>NUCLEOTIDE SEQUENCE [LARGE SCALE GENOMIC DNA]</scope>
    <source>
        <strain evidence="3 5">ATCC 23090</strain>
    </source>
</reference>
<dbReference type="AlphaFoldDB" id="A0A1K1RRA3"/>
<dbReference type="Pfam" id="PF19918">
    <property type="entry name" value="bpX2"/>
    <property type="match status" value="1"/>
</dbReference>
<evidence type="ECO:0000313" key="2">
    <source>
        <dbReference type="EMBL" id="SFW74271.1"/>
    </source>
</evidence>
<gene>
    <name evidence="2" type="ORF">SAMN05661012_04131</name>
    <name evidence="3" type="ORF">SR876_10470</name>
</gene>
<dbReference type="EMBL" id="FPIZ01000013">
    <property type="protein sequence ID" value="SFW74271.1"/>
    <property type="molecule type" value="Genomic_DNA"/>
</dbReference>
<name>A0A1K1RRA3_9BACT</name>
<evidence type="ECO:0000313" key="5">
    <source>
        <dbReference type="Proteomes" id="UP001326715"/>
    </source>
</evidence>
<sequence>MTESVITLLPADIKVLAQLRTRTDMMAAWYQDQIWVKGMADHAFRQLPALRTWKLDAFNRLFVHGALTPDLTLPGLEWQPLTEFIPVSLPASGLPAYVTSKHAVKLAPCQRDEESFAILTEMRVLETYIASAPQIRLRHLRFAASANARVLVAGVPLPPIPGTSYTLRDRLLMPAGYDFDPPVIRSLLIEKMEAARTHFLLFHVNGQYEMLPDTSFLHVTRSAVRLTAETLRHVL</sequence>
<dbReference type="STRING" id="1004.SAMN05661012_04131"/>
<dbReference type="InterPro" id="IPR045552">
    <property type="entry name" value="bpX2"/>
</dbReference>
<evidence type="ECO:0000313" key="3">
    <source>
        <dbReference type="EMBL" id="WQG91930.1"/>
    </source>
</evidence>
<evidence type="ECO:0000313" key="4">
    <source>
        <dbReference type="Proteomes" id="UP000183788"/>
    </source>
</evidence>
<evidence type="ECO:0000259" key="1">
    <source>
        <dbReference type="Pfam" id="PF19918"/>
    </source>
</evidence>
<accession>A0A1K1RRA3</accession>
<proteinExistence type="predicted"/>
<dbReference type="Proteomes" id="UP001326715">
    <property type="component" value="Chromosome"/>
</dbReference>
<organism evidence="2 4">
    <name type="scientific">Chitinophaga sancti</name>
    <dbReference type="NCBI Taxonomy" id="1004"/>
    <lineage>
        <taxon>Bacteria</taxon>
        <taxon>Pseudomonadati</taxon>
        <taxon>Bacteroidota</taxon>
        <taxon>Chitinophagia</taxon>
        <taxon>Chitinophagales</taxon>
        <taxon>Chitinophagaceae</taxon>
        <taxon>Chitinophaga</taxon>
    </lineage>
</organism>
<reference evidence="2 4" key="1">
    <citation type="submission" date="2016-11" db="EMBL/GenBank/DDBJ databases">
        <authorList>
            <person name="Jaros S."/>
            <person name="Januszkiewicz K."/>
            <person name="Wedrychowicz H."/>
        </authorList>
    </citation>
    <scope>NUCLEOTIDE SEQUENCE [LARGE SCALE GENOMIC DNA]</scope>
    <source>
        <strain evidence="2 4">DSM 784</strain>
    </source>
</reference>
<dbReference type="EMBL" id="CP140154">
    <property type="protein sequence ID" value="WQG91930.1"/>
    <property type="molecule type" value="Genomic_DNA"/>
</dbReference>
<feature type="domain" description="MoxR-vWA-beta-propeller ternary system" evidence="1">
    <location>
        <begin position="13"/>
        <end position="226"/>
    </location>
</feature>
<keyword evidence="5" id="KW-1185">Reference proteome</keyword>
<dbReference type="Proteomes" id="UP000183788">
    <property type="component" value="Unassembled WGS sequence"/>
</dbReference>
<dbReference type="RefSeq" id="WP_072363124.1">
    <property type="nucleotide sequence ID" value="NZ_CP139972.1"/>
</dbReference>
<protein>
    <recommendedName>
        <fullName evidence="1">MoxR-vWA-beta-propeller ternary system domain-containing protein</fullName>
    </recommendedName>
</protein>
<dbReference type="OrthoDB" id="674746at2"/>